<evidence type="ECO:0000313" key="2">
    <source>
        <dbReference type="EMBL" id="KAJ9597255.1"/>
    </source>
</evidence>
<keyword evidence="3" id="KW-1185">Reference proteome</keyword>
<organism evidence="2 3">
    <name type="scientific">Diploptera punctata</name>
    <name type="common">Pacific beetle cockroach</name>
    <dbReference type="NCBI Taxonomy" id="6984"/>
    <lineage>
        <taxon>Eukaryota</taxon>
        <taxon>Metazoa</taxon>
        <taxon>Ecdysozoa</taxon>
        <taxon>Arthropoda</taxon>
        <taxon>Hexapoda</taxon>
        <taxon>Insecta</taxon>
        <taxon>Pterygota</taxon>
        <taxon>Neoptera</taxon>
        <taxon>Polyneoptera</taxon>
        <taxon>Dictyoptera</taxon>
        <taxon>Blattodea</taxon>
        <taxon>Blaberoidea</taxon>
        <taxon>Blaberidae</taxon>
        <taxon>Diplopterinae</taxon>
        <taxon>Diploptera</taxon>
    </lineage>
</organism>
<feature type="region of interest" description="Disordered" evidence="1">
    <location>
        <begin position="284"/>
        <end position="315"/>
    </location>
</feature>
<feature type="non-terminal residue" evidence="2">
    <location>
        <position position="327"/>
    </location>
</feature>
<dbReference type="EMBL" id="JASPKZ010001621">
    <property type="protein sequence ID" value="KAJ9597255.1"/>
    <property type="molecule type" value="Genomic_DNA"/>
</dbReference>
<evidence type="ECO:0000313" key="3">
    <source>
        <dbReference type="Proteomes" id="UP001233999"/>
    </source>
</evidence>
<feature type="compositionally biased region" description="Low complexity" evidence="1">
    <location>
        <begin position="46"/>
        <end position="59"/>
    </location>
</feature>
<gene>
    <name evidence="2" type="ORF">L9F63_011891</name>
</gene>
<protein>
    <submittedName>
        <fullName evidence="2">Uncharacterized protein</fullName>
    </submittedName>
</protein>
<dbReference type="AlphaFoldDB" id="A0AAD8AEH7"/>
<proteinExistence type="predicted"/>
<dbReference type="Proteomes" id="UP001233999">
    <property type="component" value="Unassembled WGS sequence"/>
</dbReference>
<reference evidence="2" key="1">
    <citation type="journal article" date="2023" name="IScience">
        <title>Live-bearing cockroach genome reveals convergent evolutionary mechanisms linked to viviparity in insects and beyond.</title>
        <authorList>
            <person name="Fouks B."/>
            <person name="Harrison M.C."/>
            <person name="Mikhailova A.A."/>
            <person name="Marchal E."/>
            <person name="English S."/>
            <person name="Carruthers M."/>
            <person name="Jennings E.C."/>
            <person name="Chiamaka E.L."/>
            <person name="Frigard R.A."/>
            <person name="Pippel M."/>
            <person name="Attardo G.M."/>
            <person name="Benoit J.B."/>
            <person name="Bornberg-Bauer E."/>
            <person name="Tobe S.S."/>
        </authorList>
    </citation>
    <scope>NUCLEOTIDE SEQUENCE</scope>
    <source>
        <strain evidence="2">Stay&amp;Tobe</strain>
    </source>
</reference>
<comment type="caution">
    <text evidence="2">The sequence shown here is derived from an EMBL/GenBank/DDBJ whole genome shotgun (WGS) entry which is preliminary data.</text>
</comment>
<name>A0AAD8AEH7_DIPPU</name>
<feature type="compositionally biased region" description="Basic and acidic residues" evidence="1">
    <location>
        <begin position="295"/>
        <end position="310"/>
    </location>
</feature>
<feature type="non-terminal residue" evidence="2">
    <location>
        <position position="1"/>
    </location>
</feature>
<feature type="region of interest" description="Disordered" evidence="1">
    <location>
        <begin position="1"/>
        <end position="69"/>
    </location>
</feature>
<evidence type="ECO:0000256" key="1">
    <source>
        <dbReference type="SAM" id="MobiDB-lite"/>
    </source>
</evidence>
<sequence>KEKDIRKHQEKKLNVPGKCETKKIPNRLPSDKEESSLHSNDKIRKSCSSTGSETSNSESVNNKHHKENIIDPEQNIMHSSVNVNSDDTIMYLNDYSLSIEKDNRDRSNVLHRNQLSKKDSSEENIAGGVYSVVCPTSSLSTKTLDNVTNKLSDSLEKLAQQIQFEPIATSSSRSTPTKLSRSLEEHTVAVEDNSAKMDSMFSRMKNKLGYSSSFKTKKELQQPQSNINESDGRRMTIQNDRVLKSTGSALESVKGEAKILDGQLKPCHSGSELDVLEQRVRSDESGDDLFISTESIKDSDGCKDQTDGQRKRSSITRGNRLNPLIFR</sequence>
<reference evidence="2" key="2">
    <citation type="submission" date="2023-05" db="EMBL/GenBank/DDBJ databases">
        <authorList>
            <person name="Fouks B."/>
        </authorList>
    </citation>
    <scope>NUCLEOTIDE SEQUENCE</scope>
    <source>
        <strain evidence="2">Stay&amp;Tobe</strain>
        <tissue evidence="2">Testes</tissue>
    </source>
</reference>
<accession>A0AAD8AEH7</accession>
<feature type="compositionally biased region" description="Basic and acidic residues" evidence="1">
    <location>
        <begin position="1"/>
        <end position="44"/>
    </location>
</feature>